<dbReference type="InterPro" id="IPR039143">
    <property type="entry name" value="GNPNAT1-like"/>
</dbReference>
<dbReference type="InterPro" id="IPR016181">
    <property type="entry name" value="Acyl_CoA_acyltransferase"/>
</dbReference>
<accession>A0A9E4K2I7</accession>
<dbReference type="PROSITE" id="PS51186">
    <property type="entry name" value="GNAT"/>
    <property type="match status" value="1"/>
</dbReference>
<organism evidence="2 3">
    <name type="scientific">Candidatus Thiodiazotropha lotti</name>
    <dbReference type="NCBI Taxonomy" id="2792787"/>
    <lineage>
        <taxon>Bacteria</taxon>
        <taxon>Pseudomonadati</taxon>
        <taxon>Pseudomonadota</taxon>
        <taxon>Gammaproteobacteria</taxon>
        <taxon>Chromatiales</taxon>
        <taxon>Sedimenticolaceae</taxon>
        <taxon>Candidatus Thiodiazotropha</taxon>
    </lineage>
</organism>
<dbReference type="Pfam" id="PF25559">
    <property type="entry name" value="DUF7931"/>
    <property type="match status" value="1"/>
</dbReference>
<dbReference type="Gene3D" id="3.40.630.30">
    <property type="match status" value="1"/>
</dbReference>
<name>A0A9E4K2I7_9GAMM</name>
<gene>
    <name evidence="2" type="ORF">JAZ04_02730</name>
</gene>
<dbReference type="AlphaFoldDB" id="A0A9E4K2I7"/>
<dbReference type="CDD" id="cd04301">
    <property type="entry name" value="NAT_SF"/>
    <property type="match status" value="1"/>
</dbReference>
<dbReference type="InterPro" id="IPR057691">
    <property type="entry name" value="DUF7931"/>
</dbReference>
<dbReference type="EC" id="2.3.1.-" evidence="2"/>
<protein>
    <submittedName>
        <fullName evidence="2">GNAT family N-acetyltransferase</fullName>
        <ecNumber evidence="2">2.3.1.-</ecNumber>
    </submittedName>
</protein>
<evidence type="ECO:0000313" key="3">
    <source>
        <dbReference type="Proteomes" id="UP000886687"/>
    </source>
</evidence>
<dbReference type="EMBL" id="JAEPDI010000001">
    <property type="protein sequence ID" value="MCG7937763.1"/>
    <property type="molecule type" value="Genomic_DNA"/>
</dbReference>
<feature type="domain" description="N-acetyltransferase" evidence="1">
    <location>
        <begin position="6"/>
        <end position="144"/>
    </location>
</feature>
<proteinExistence type="predicted"/>
<evidence type="ECO:0000259" key="1">
    <source>
        <dbReference type="PROSITE" id="PS51186"/>
    </source>
</evidence>
<dbReference type="Pfam" id="PF13673">
    <property type="entry name" value="Acetyltransf_10"/>
    <property type="match status" value="1"/>
</dbReference>
<comment type="caution">
    <text evidence="2">The sequence shown here is derived from an EMBL/GenBank/DDBJ whole genome shotgun (WGS) entry which is preliminary data.</text>
</comment>
<dbReference type="GO" id="GO:0004343">
    <property type="term" value="F:glucosamine 6-phosphate N-acetyltransferase activity"/>
    <property type="evidence" value="ECO:0007669"/>
    <property type="project" value="TreeGrafter"/>
</dbReference>
<sequence length="318" mass="36637">MVTNDFTIRQAIWPDDRDLLRQVREPVFIKEQGVPESMEWDDDDIIAFHLLALDNQQQPIGTARLLGSGQIGRMAVLADWRNQGVGTALLLELLQQASRVGQDQLFLHAQTSAEPFYAKFGFIAKGEIFHEADIPHRKMRFSFTDQPSGDDLTLATLGVDEELFQLNRVEDHQIHAASMVRQAKRYLCLFSYDLDPLVYDTESFHDAVKQLAMRSKFSRIRILVQDNSRIVQQGHRLVDLAQRLPSVIEIRKPSDEHLDIEENFLLADDCGYLYKQQASTVKGTARYNNRHFVSRLQTLFDEAWEYGVPDRELARLHL</sequence>
<dbReference type="InterPro" id="IPR000182">
    <property type="entry name" value="GNAT_dom"/>
</dbReference>
<keyword evidence="2" id="KW-0808">Transferase</keyword>
<keyword evidence="2" id="KW-0012">Acyltransferase</keyword>
<reference evidence="2" key="1">
    <citation type="journal article" date="2021" name="Proc. Natl. Acad. Sci. U.S.A.">
        <title>Global biogeography of chemosynthetic symbionts reveals both localized and globally distributed symbiont groups. .</title>
        <authorList>
            <person name="Osvatic J.T."/>
            <person name="Wilkins L.G.E."/>
            <person name="Leibrecht L."/>
            <person name="Leray M."/>
            <person name="Zauner S."/>
            <person name="Polzin J."/>
            <person name="Camacho Y."/>
            <person name="Gros O."/>
            <person name="van Gils J.A."/>
            <person name="Eisen J.A."/>
            <person name="Petersen J.M."/>
            <person name="Yuen B."/>
        </authorList>
    </citation>
    <scope>NUCLEOTIDE SEQUENCE</scope>
    <source>
        <strain evidence="2">MAGL173</strain>
    </source>
</reference>
<dbReference type="SUPFAM" id="SSF55729">
    <property type="entry name" value="Acyl-CoA N-acyltransferases (Nat)"/>
    <property type="match status" value="1"/>
</dbReference>
<dbReference type="PANTHER" id="PTHR13355">
    <property type="entry name" value="GLUCOSAMINE 6-PHOSPHATE N-ACETYLTRANSFERASE"/>
    <property type="match status" value="1"/>
</dbReference>
<evidence type="ECO:0000313" key="2">
    <source>
        <dbReference type="EMBL" id="MCG7937763.1"/>
    </source>
</evidence>
<dbReference type="Proteomes" id="UP000886687">
    <property type="component" value="Unassembled WGS sequence"/>
</dbReference>
<dbReference type="PANTHER" id="PTHR13355:SF11">
    <property type="entry name" value="GLUCOSAMINE 6-PHOSPHATE N-ACETYLTRANSFERASE"/>
    <property type="match status" value="1"/>
</dbReference>